<name>A0A803MDH4_CHEQI</name>
<dbReference type="PANTHER" id="PTHR22926">
    <property type="entry name" value="PHOSPHO-N-ACETYLMURAMOYL-PENTAPEPTIDE-TRANSFERASE"/>
    <property type="match status" value="1"/>
</dbReference>
<reference evidence="7" key="1">
    <citation type="journal article" date="2017" name="Nature">
        <title>The genome of Chenopodium quinoa.</title>
        <authorList>
            <person name="Jarvis D.E."/>
            <person name="Ho Y.S."/>
            <person name="Lightfoot D.J."/>
            <person name="Schmoeckel S.M."/>
            <person name="Li B."/>
            <person name="Borm T.J.A."/>
            <person name="Ohyanagi H."/>
            <person name="Mineta K."/>
            <person name="Michell C.T."/>
            <person name="Saber N."/>
            <person name="Kharbatia N.M."/>
            <person name="Rupper R.R."/>
            <person name="Sharp A.R."/>
            <person name="Dally N."/>
            <person name="Boughton B.A."/>
            <person name="Woo Y.H."/>
            <person name="Gao G."/>
            <person name="Schijlen E.G.W.M."/>
            <person name="Guo X."/>
            <person name="Momin A.A."/>
            <person name="Negrao S."/>
            <person name="Al-Babili S."/>
            <person name="Gehring C."/>
            <person name="Roessner U."/>
            <person name="Jung C."/>
            <person name="Murphy K."/>
            <person name="Arold S.T."/>
            <person name="Gojobori T."/>
            <person name="van der Linden C.G."/>
            <person name="van Loo E.N."/>
            <person name="Jellen E.N."/>
            <person name="Maughan P.J."/>
            <person name="Tester M."/>
        </authorList>
    </citation>
    <scope>NUCLEOTIDE SEQUENCE [LARGE SCALE GENOMIC DNA]</scope>
    <source>
        <strain evidence="7">cv. PI 614886</strain>
    </source>
</reference>
<evidence type="ECO:0000256" key="3">
    <source>
        <dbReference type="ARBA" id="ARBA00022692"/>
    </source>
</evidence>
<dbReference type="Gramene" id="AUR62027517-RA">
    <property type="protein sequence ID" value="AUR62027517-RA:cds"/>
    <property type="gene ID" value="AUR62027517"/>
</dbReference>
<dbReference type="GO" id="GO:0071555">
    <property type="term" value="P:cell wall organization"/>
    <property type="evidence" value="ECO:0007669"/>
    <property type="project" value="TreeGrafter"/>
</dbReference>
<keyword evidence="5 6" id="KW-0472">Membrane</keyword>
<evidence type="ECO:0000256" key="4">
    <source>
        <dbReference type="ARBA" id="ARBA00022989"/>
    </source>
</evidence>
<dbReference type="GO" id="GO:0005886">
    <property type="term" value="C:plasma membrane"/>
    <property type="evidence" value="ECO:0007669"/>
    <property type="project" value="TreeGrafter"/>
</dbReference>
<dbReference type="GO" id="GO:0016780">
    <property type="term" value="F:phosphotransferase activity, for other substituted phosphate groups"/>
    <property type="evidence" value="ECO:0007669"/>
    <property type="project" value="InterPro"/>
</dbReference>
<accession>A0A803MDH4</accession>
<dbReference type="EnsemblPlants" id="AUR62027517-RA">
    <property type="protein sequence ID" value="AUR62027517-RA:cds"/>
    <property type="gene ID" value="AUR62027517"/>
</dbReference>
<feature type="transmembrane region" description="Helical" evidence="6">
    <location>
        <begin position="223"/>
        <end position="245"/>
    </location>
</feature>
<organism evidence="7 8">
    <name type="scientific">Chenopodium quinoa</name>
    <name type="common">Quinoa</name>
    <dbReference type="NCBI Taxonomy" id="63459"/>
    <lineage>
        <taxon>Eukaryota</taxon>
        <taxon>Viridiplantae</taxon>
        <taxon>Streptophyta</taxon>
        <taxon>Embryophyta</taxon>
        <taxon>Tracheophyta</taxon>
        <taxon>Spermatophyta</taxon>
        <taxon>Magnoliopsida</taxon>
        <taxon>eudicotyledons</taxon>
        <taxon>Gunneridae</taxon>
        <taxon>Pentapetalae</taxon>
        <taxon>Caryophyllales</taxon>
        <taxon>Chenopodiaceae</taxon>
        <taxon>Chenopodioideae</taxon>
        <taxon>Atripliceae</taxon>
        <taxon>Chenopodium</taxon>
    </lineage>
</organism>
<evidence type="ECO:0000256" key="6">
    <source>
        <dbReference type="SAM" id="Phobius"/>
    </source>
</evidence>
<keyword evidence="4 6" id="KW-1133">Transmembrane helix</keyword>
<dbReference type="GO" id="GO:0044038">
    <property type="term" value="P:cell wall macromolecule biosynthetic process"/>
    <property type="evidence" value="ECO:0007669"/>
    <property type="project" value="TreeGrafter"/>
</dbReference>
<evidence type="ECO:0000313" key="7">
    <source>
        <dbReference type="EnsemblPlants" id="AUR62027517-RA:cds"/>
    </source>
</evidence>
<feature type="transmembrane region" description="Helical" evidence="6">
    <location>
        <begin position="620"/>
        <end position="640"/>
    </location>
</feature>
<evidence type="ECO:0000256" key="5">
    <source>
        <dbReference type="ARBA" id="ARBA00023136"/>
    </source>
</evidence>
<keyword evidence="8" id="KW-1185">Reference proteome</keyword>
<comment type="subcellular location">
    <subcellularLocation>
        <location evidence="1">Membrane</location>
        <topology evidence="1">Multi-pass membrane protein</topology>
    </subcellularLocation>
</comment>
<evidence type="ECO:0000256" key="2">
    <source>
        <dbReference type="ARBA" id="ARBA00022679"/>
    </source>
</evidence>
<dbReference type="Proteomes" id="UP000596660">
    <property type="component" value="Unplaced"/>
</dbReference>
<sequence>MQLHSSTVLRFPRDLTLFRSRSYPRITNSLLFSTNHCRCRQVWERDLGGYGGGLVGVGGVGGSRSGGVVGFAGVVLMVSWLRDTSIWKQGYNLKHDVVQLRSMDEDSVGISSFDDWGNNEGTSDYMIFSSDGEDSDGEILVTPMNDVDMPRVKRQFVTAEDALTATASRLALLGRMHKKDRIIYGFVSNFGLISFLTICLAFVDWRAWRIVRQPLNAFYFLSPFLASASLVAFAGYVSVPILKIFNIRQKFRRKWPYKYNSKKGTPTIGGVFFIPIGVAVAKFMGGSSTEFTGILLVTLAYAVIGLFDDTVGLIKPCNFGLSRGTKLLLEVAVAAWFSFWLYTQNISSPYSMKMLVPLPAPVGLLNLGGYYLLLTVFTFILMTRGHKIIDELDGFAGGIAALAFVAMSVAVLPICSGACVGFLLHNRYRASVTMGNTGSLAIGGALAAMASCSGMFIPLFIASGILVIEVIAVVIQGSNWGCNWRGVAAVEMGGYWGLMLLCLRGDRWCGGADGVASPAGGTGNPRWWWTLVVGLGGFRCTRDMHVGGQRLKTGSNPVFRQKELNCQAIQGALARSLTDIEFQIFPFRTTEGLQGKARSFFQVPPLHHYLELCGMKEPSIVTGAYFISAFLAVLAGYVGLVSA</sequence>
<dbReference type="PANTHER" id="PTHR22926:SF5">
    <property type="entry name" value="PHOSPHO-N-ACETYLMURAMOYL-PENTAPEPTIDE-TRANSFERASE HOMOLOG"/>
    <property type="match status" value="1"/>
</dbReference>
<feature type="transmembrane region" description="Helical" evidence="6">
    <location>
        <begin position="444"/>
        <end position="475"/>
    </location>
</feature>
<feature type="transmembrane region" description="Helical" evidence="6">
    <location>
        <begin position="182"/>
        <end position="203"/>
    </location>
</feature>
<dbReference type="InterPro" id="IPR000715">
    <property type="entry name" value="Glycosyl_transferase_4"/>
</dbReference>
<feature type="transmembrane region" description="Helical" evidence="6">
    <location>
        <begin position="395"/>
        <end position="424"/>
    </location>
</feature>
<evidence type="ECO:0000256" key="1">
    <source>
        <dbReference type="ARBA" id="ARBA00004141"/>
    </source>
</evidence>
<feature type="transmembrane region" description="Helical" evidence="6">
    <location>
        <begin position="266"/>
        <end position="285"/>
    </location>
</feature>
<feature type="transmembrane region" description="Helical" evidence="6">
    <location>
        <begin position="363"/>
        <end position="383"/>
    </location>
</feature>
<proteinExistence type="predicted"/>
<dbReference type="OMA" id="FRCTRDM"/>
<feature type="transmembrane region" description="Helical" evidence="6">
    <location>
        <begin position="327"/>
        <end position="343"/>
    </location>
</feature>
<reference evidence="7" key="2">
    <citation type="submission" date="2021-03" db="UniProtKB">
        <authorList>
            <consortium name="EnsemblPlants"/>
        </authorList>
    </citation>
    <scope>IDENTIFICATION</scope>
</reference>
<keyword evidence="3 6" id="KW-0812">Transmembrane</keyword>
<dbReference type="Pfam" id="PF00953">
    <property type="entry name" value="Glycos_transf_4"/>
    <property type="match status" value="1"/>
</dbReference>
<keyword evidence="2" id="KW-0808">Transferase</keyword>
<evidence type="ECO:0000313" key="8">
    <source>
        <dbReference type="Proteomes" id="UP000596660"/>
    </source>
</evidence>
<protein>
    <submittedName>
        <fullName evidence="7">Uncharacterized protein</fullName>
    </submittedName>
</protein>
<dbReference type="AlphaFoldDB" id="A0A803MDH4"/>
<feature type="transmembrane region" description="Helical" evidence="6">
    <location>
        <begin position="291"/>
        <end position="307"/>
    </location>
</feature>